<dbReference type="OrthoDB" id="9793236at2"/>
<dbReference type="PRINTS" id="PR00866">
    <property type="entry name" value="RNADNAPOLMS"/>
</dbReference>
<organism evidence="12 13">
    <name type="scientific">Planifilum fimeticola</name>
    <dbReference type="NCBI Taxonomy" id="201975"/>
    <lineage>
        <taxon>Bacteria</taxon>
        <taxon>Bacillati</taxon>
        <taxon>Bacillota</taxon>
        <taxon>Bacilli</taxon>
        <taxon>Bacillales</taxon>
        <taxon>Thermoactinomycetaceae</taxon>
        <taxon>Planifilum</taxon>
    </lineage>
</organism>
<dbReference type="PANTHER" id="PTHR34047:SF8">
    <property type="entry name" value="PROTEIN YKFC"/>
    <property type="match status" value="1"/>
</dbReference>
<evidence type="ECO:0000313" key="12">
    <source>
        <dbReference type="EMBL" id="PRX38637.1"/>
    </source>
</evidence>
<dbReference type="CDD" id="cd01651">
    <property type="entry name" value="RT_G2_intron"/>
    <property type="match status" value="1"/>
</dbReference>
<dbReference type="GO" id="GO:0003723">
    <property type="term" value="F:RNA binding"/>
    <property type="evidence" value="ECO:0007669"/>
    <property type="project" value="InterPro"/>
</dbReference>
<proteinExistence type="inferred from homology"/>
<keyword evidence="5" id="KW-0460">Magnesium</keyword>
<name>A0A2T0LAA5_9BACL</name>
<dbReference type="GO" id="GO:0003964">
    <property type="term" value="F:RNA-directed DNA polymerase activity"/>
    <property type="evidence" value="ECO:0007669"/>
    <property type="project" value="UniProtKB-KW"/>
</dbReference>
<dbReference type="InterPro" id="IPR013597">
    <property type="entry name" value="Mat_intron_G2"/>
</dbReference>
<evidence type="ECO:0000256" key="5">
    <source>
        <dbReference type="ARBA" id="ARBA00022842"/>
    </source>
</evidence>
<evidence type="ECO:0000256" key="1">
    <source>
        <dbReference type="ARBA" id="ARBA00012493"/>
    </source>
</evidence>
<dbReference type="EMBL" id="PVNE01000042">
    <property type="protein sequence ID" value="PRX38637.1"/>
    <property type="molecule type" value="Genomic_DNA"/>
</dbReference>
<sequence length="467" mass="53669">MSSTGKRRQQKTPDGACLPEEAVNPRGTEEGPSLPAARNGTPSPEATAYPLLEKMLERDNMIRAYKRVVANGGAPGVDGVDVKNLKSHLANHWEAIKQELRNGTYRPAPVKRRDIPKPGGGTRMLGIPTTTDRLIQQALLQVLTPIFDPGFSEHSYGFRPGRRAHDAVRKARQTMEEGYRVVVDIDLEKFFDRVNHDILMARVARKVKDKRVLRLIRSYLEAGMMENGVRVATGEGTPQGGPLSPLLANILLDDLDRELEKRGLRFVRYADDCNIYVKSFRAGQRVMESITRFLEQKLKLRVNRKKSAVDRPWRRKFLGFSFYQGKNGTGIRLAPETVRRVKDQIRRRTKRNRSQPMAERIEKLNQYLKGWVGYFALADARNILRQLDEWIRRRLRACLWTQWKRVRTRIRELRSLGLPDAAVFTIANTRKGPWRASLFLNSALNKAYWSDQNLVSLEQRYLSIRKS</sequence>
<dbReference type="EC" id="2.7.7.49" evidence="1"/>
<evidence type="ECO:0000259" key="11">
    <source>
        <dbReference type="PROSITE" id="PS50878"/>
    </source>
</evidence>
<dbReference type="InterPro" id="IPR000123">
    <property type="entry name" value="Reverse_transcriptase_msDNA"/>
</dbReference>
<evidence type="ECO:0000256" key="4">
    <source>
        <dbReference type="ARBA" id="ARBA00022723"/>
    </source>
</evidence>
<dbReference type="Pfam" id="PF08388">
    <property type="entry name" value="GIIM"/>
    <property type="match status" value="1"/>
</dbReference>
<comment type="similarity">
    <text evidence="8">Belongs to the bacterial reverse transcriptase family.</text>
</comment>
<evidence type="ECO:0000256" key="3">
    <source>
        <dbReference type="ARBA" id="ARBA00022695"/>
    </source>
</evidence>
<dbReference type="Proteomes" id="UP000237797">
    <property type="component" value="Unassembled WGS sequence"/>
</dbReference>
<feature type="compositionally biased region" description="Basic residues" evidence="10">
    <location>
        <begin position="1"/>
        <end position="10"/>
    </location>
</feature>
<keyword evidence="2" id="KW-0808">Transferase</keyword>
<dbReference type="InterPro" id="IPR030931">
    <property type="entry name" value="Group_II_RT_mat"/>
</dbReference>
<protein>
    <recommendedName>
        <fullName evidence="1">RNA-directed DNA polymerase</fullName>
        <ecNumber evidence="1">2.7.7.49</ecNumber>
    </recommendedName>
</protein>
<dbReference type="InterPro" id="IPR043502">
    <property type="entry name" value="DNA/RNA_pol_sf"/>
</dbReference>
<evidence type="ECO:0000256" key="9">
    <source>
        <dbReference type="ARBA" id="ARBA00048173"/>
    </source>
</evidence>
<comment type="catalytic activity">
    <reaction evidence="9">
        <text>DNA(n) + a 2'-deoxyribonucleoside 5'-triphosphate = DNA(n+1) + diphosphate</text>
        <dbReference type="Rhea" id="RHEA:22508"/>
        <dbReference type="Rhea" id="RHEA-COMP:17339"/>
        <dbReference type="Rhea" id="RHEA-COMP:17340"/>
        <dbReference type="ChEBI" id="CHEBI:33019"/>
        <dbReference type="ChEBI" id="CHEBI:61560"/>
        <dbReference type="ChEBI" id="CHEBI:173112"/>
        <dbReference type="EC" id="2.7.7.49"/>
    </reaction>
</comment>
<dbReference type="GO" id="GO:0051607">
    <property type="term" value="P:defense response to virus"/>
    <property type="evidence" value="ECO:0007669"/>
    <property type="project" value="UniProtKB-KW"/>
</dbReference>
<evidence type="ECO:0000256" key="2">
    <source>
        <dbReference type="ARBA" id="ARBA00022679"/>
    </source>
</evidence>
<dbReference type="Pfam" id="PF00078">
    <property type="entry name" value="RVT_1"/>
    <property type="match status" value="1"/>
</dbReference>
<evidence type="ECO:0000256" key="8">
    <source>
        <dbReference type="ARBA" id="ARBA00034120"/>
    </source>
</evidence>
<accession>A0A2T0LAA5</accession>
<gene>
    <name evidence="12" type="ORF">CLV97_14211</name>
</gene>
<dbReference type="InterPro" id="IPR051083">
    <property type="entry name" value="GrpII_Intron_Splice-Mob/Def"/>
</dbReference>
<dbReference type="PANTHER" id="PTHR34047">
    <property type="entry name" value="NUCLEAR INTRON MATURASE 1, MITOCHONDRIAL-RELATED"/>
    <property type="match status" value="1"/>
</dbReference>
<evidence type="ECO:0000256" key="7">
    <source>
        <dbReference type="ARBA" id="ARBA00023118"/>
    </source>
</evidence>
<evidence type="ECO:0000313" key="13">
    <source>
        <dbReference type="Proteomes" id="UP000237797"/>
    </source>
</evidence>
<dbReference type="RefSeq" id="WP_106346693.1">
    <property type="nucleotide sequence ID" value="NZ_PVNE01000042.1"/>
</dbReference>
<keyword evidence="4" id="KW-0479">Metal-binding</keyword>
<dbReference type="AlphaFoldDB" id="A0A2T0LAA5"/>
<feature type="domain" description="Reverse transcriptase" evidence="11">
    <location>
        <begin position="96"/>
        <end position="322"/>
    </location>
</feature>
<evidence type="ECO:0000256" key="6">
    <source>
        <dbReference type="ARBA" id="ARBA00022918"/>
    </source>
</evidence>
<keyword evidence="7" id="KW-0051">Antiviral defense</keyword>
<dbReference type="GO" id="GO:0046872">
    <property type="term" value="F:metal ion binding"/>
    <property type="evidence" value="ECO:0007669"/>
    <property type="project" value="UniProtKB-KW"/>
</dbReference>
<keyword evidence="13" id="KW-1185">Reference proteome</keyword>
<dbReference type="InterPro" id="IPR000477">
    <property type="entry name" value="RT_dom"/>
</dbReference>
<dbReference type="SUPFAM" id="SSF56672">
    <property type="entry name" value="DNA/RNA polymerases"/>
    <property type="match status" value="1"/>
</dbReference>
<dbReference type="PROSITE" id="PS50878">
    <property type="entry name" value="RT_POL"/>
    <property type="match status" value="1"/>
</dbReference>
<comment type="caution">
    <text evidence="12">The sequence shown here is derived from an EMBL/GenBank/DDBJ whole genome shotgun (WGS) entry which is preliminary data.</text>
</comment>
<keyword evidence="3" id="KW-0548">Nucleotidyltransferase</keyword>
<keyword evidence="6 12" id="KW-0695">RNA-directed DNA polymerase</keyword>
<feature type="region of interest" description="Disordered" evidence="10">
    <location>
        <begin position="1"/>
        <end position="46"/>
    </location>
</feature>
<reference evidence="12 13" key="1">
    <citation type="submission" date="2018-03" db="EMBL/GenBank/DDBJ databases">
        <title>Genomic Encyclopedia of Archaeal and Bacterial Type Strains, Phase II (KMG-II): from individual species to whole genera.</title>
        <authorList>
            <person name="Goeker M."/>
        </authorList>
    </citation>
    <scope>NUCLEOTIDE SEQUENCE [LARGE SCALE GENOMIC DNA]</scope>
    <source>
        <strain evidence="12 13">DSM 44946</strain>
    </source>
</reference>
<dbReference type="NCBIfam" id="TIGR04416">
    <property type="entry name" value="group_II_RT_mat"/>
    <property type="match status" value="1"/>
</dbReference>
<evidence type="ECO:0000256" key="10">
    <source>
        <dbReference type="SAM" id="MobiDB-lite"/>
    </source>
</evidence>